<evidence type="ECO:0000313" key="2">
    <source>
        <dbReference type="Proteomes" id="UP001162480"/>
    </source>
</evidence>
<keyword evidence="2" id="KW-1185">Reference proteome</keyword>
<dbReference type="Proteomes" id="UP001162480">
    <property type="component" value="Chromosome 11"/>
</dbReference>
<protein>
    <submittedName>
        <fullName evidence="1">Uncharacterized protein</fullName>
    </submittedName>
</protein>
<organism evidence="1 2">
    <name type="scientific">Octopus vulgaris</name>
    <name type="common">Common octopus</name>
    <dbReference type="NCBI Taxonomy" id="6645"/>
    <lineage>
        <taxon>Eukaryota</taxon>
        <taxon>Metazoa</taxon>
        <taxon>Spiralia</taxon>
        <taxon>Lophotrochozoa</taxon>
        <taxon>Mollusca</taxon>
        <taxon>Cephalopoda</taxon>
        <taxon>Coleoidea</taxon>
        <taxon>Octopodiformes</taxon>
        <taxon>Octopoda</taxon>
        <taxon>Incirrata</taxon>
        <taxon>Octopodidae</taxon>
        <taxon>Octopus</taxon>
    </lineage>
</organism>
<dbReference type="PANTHER" id="PTHR45913:SF11">
    <property type="entry name" value="EPM2A-INTERACTING PROTEIN 1"/>
    <property type="match status" value="1"/>
</dbReference>
<accession>A0AA36FAL4</accession>
<sequence>MAGTEAVYDLDNLLINLKTYGNYQIRQLLVVSSSLLIVSHSLFQLLAIGYTPDHQCKDLSEEQLSIYNVTSYDDISYEKCHINIFRGLKNITDELSCINGHNYSANKDISFVIEVNGKAVYLVYSQQVSVLKEYDVGRRYETHRADKYNNLQGQMRREKVNILLADLKKQQPALTQSRDISEAAVKASYLVASKLYCEDEFVKIYIQKAAEIVRPEKQQTFSIRNRSLNHRQFHNFLSYIGFIYGLPYQTEVRWLSRGDVLKRSFNPREKIEQFMENKGKPVLDFQSPEWLQHLAFNEDITEHLNNLNKMLQGLKDVLTQYFESIRAFKWKLTLWETQLSGGDPFIFVV</sequence>
<reference evidence="1" key="1">
    <citation type="submission" date="2023-08" db="EMBL/GenBank/DDBJ databases">
        <authorList>
            <person name="Alioto T."/>
            <person name="Alioto T."/>
            <person name="Gomez Garrido J."/>
        </authorList>
    </citation>
    <scope>NUCLEOTIDE SEQUENCE</scope>
</reference>
<dbReference type="PANTHER" id="PTHR45913">
    <property type="entry name" value="EPM2A-INTERACTING PROTEIN 1"/>
    <property type="match status" value="1"/>
</dbReference>
<proteinExistence type="predicted"/>
<dbReference type="AlphaFoldDB" id="A0AA36FAL4"/>
<evidence type="ECO:0000313" key="1">
    <source>
        <dbReference type="EMBL" id="CAI9730294.1"/>
    </source>
</evidence>
<name>A0AA36FAL4_OCTVU</name>
<gene>
    <name evidence="1" type="ORF">OCTVUL_1B005570</name>
</gene>
<dbReference type="EMBL" id="OX597824">
    <property type="protein sequence ID" value="CAI9730294.1"/>
    <property type="molecule type" value="Genomic_DNA"/>
</dbReference>